<dbReference type="Proteomes" id="UP000252015">
    <property type="component" value="Unassembled WGS sequence"/>
</dbReference>
<dbReference type="STRING" id="29313.BHQ16_06940"/>
<keyword evidence="2" id="KW-1185">Reference proteome</keyword>
<dbReference type="AlphaFoldDB" id="A0A1E3TI98"/>
<dbReference type="RefSeq" id="WP_069395300.1">
    <property type="nucleotide sequence ID" value="NZ_JACKUN010000014.1"/>
</dbReference>
<dbReference type="InterPro" id="IPR036689">
    <property type="entry name" value="ESAT-6-like_sf"/>
</dbReference>
<dbReference type="SUPFAM" id="SSF140453">
    <property type="entry name" value="EsxAB dimer-like"/>
    <property type="match status" value="1"/>
</dbReference>
<dbReference type="Gene3D" id="1.10.287.1060">
    <property type="entry name" value="ESAT-6-like"/>
    <property type="match status" value="1"/>
</dbReference>
<accession>A0A1E3TI98</accession>
<evidence type="ECO:0000313" key="1">
    <source>
        <dbReference type="EMBL" id="SRX91869.1"/>
    </source>
</evidence>
<dbReference type="EMBL" id="UEGW01000001">
    <property type="protein sequence ID" value="SRX91869.1"/>
    <property type="molecule type" value="Genomic_DNA"/>
</dbReference>
<proteinExistence type="predicted"/>
<protein>
    <submittedName>
        <fullName evidence="1">Uncharacterized protein</fullName>
    </submittedName>
</protein>
<gene>
    <name evidence="1" type="ORF">MSP7336_00090</name>
</gene>
<reference evidence="1 2" key="1">
    <citation type="submission" date="2018-05" db="EMBL/GenBank/DDBJ databases">
        <authorList>
            <consortium name="IHU Genomes"/>
        </authorList>
    </citation>
    <scope>NUCLEOTIDE SEQUENCE [LARGE SCALE GENOMIC DNA]</scope>
    <source>
        <strain evidence="1 2">P7336</strain>
    </source>
</reference>
<organism evidence="1 2">
    <name type="scientific">Mycobacterium shimoidei</name>
    <dbReference type="NCBI Taxonomy" id="29313"/>
    <lineage>
        <taxon>Bacteria</taxon>
        <taxon>Bacillati</taxon>
        <taxon>Actinomycetota</taxon>
        <taxon>Actinomycetes</taxon>
        <taxon>Mycobacteriales</taxon>
        <taxon>Mycobacteriaceae</taxon>
        <taxon>Mycobacterium</taxon>
    </lineage>
</organism>
<evidence type="ECO:0000313" key="2">
    <source>
        <dbReference type="Proteomes" id="UP000252015"/>
    </source>
</evidence>
<dbReference type="InterPro" id="IPR010310">
    <property type="entry name" value="T7SS_ESAT-6-like"/>
</dbReference>
<sequence length="108" mass="11345">MNDHLRVDPVRVHLAGDEVDEHAANLLAGHMAANERIAAAQGGFIGDSAAALAEPAAHWKEETASHHRELSEHAENLRAAAASYDTTDTDAGATINAAVSDVARRMGI</sequence>
<name>A0A1E3TI98_MYCSH</name>
<dbReference type="OrthoDB" id="4751340at2"/>
<dbReference type="Pfam" id="PF06013">
    <property type="entry name" value="WXG100"/>
    <property type="match status" value="1"/>
</dbReference>